<reference evidence="11 12" key="1">
    <citation type="submission" date="2024-02" db="EMBL/GenBank/DDBJ databases">
        <authorList>
            <person name="Daric V."/>
            <person name="Darras S."/>
        </authorList>
    </citation>
    <scope>NUCLEOTIDE SEQUENCE [LARGE SCALE GENOMIC DNA]</scope>
</reference>
<organism evidence="11 12">
    <name type="scientific">Clavelina lepadiformis</name>
    <name type="common">Light-bulb sea squirt</name>
    <name type="synonym">Ascidia lepadiformis</name>
    <dbReference type="NCBI Taxonomy" id="159417"/>
    <lineage>
        <taxon>Eukaryota</taxon>
        <taxon>Metazoa</taxon>
        <taxon>Chordata</taxon>
        <taxon>Tunicata</taxon>
        <taxon>Ascidiacea</taxon>
        <taxon>Aplousobranchia</taxon>
        <taxon>Clavelinidae</taxon>
        <taxon>Clavelina</taxon>
    </lineage>
</organism>
<dbReference type="EMBL" id="CAWYQH010000013">
    <property type="protein sequence ID" value="CAK8674326.1"/>
    <property type="molecule type" value="Genomic_DNA"/>
</dbReference>
<comment type="similarity">
    <text evidence="2 8">Belongs to the major facilitator superfamily. Proton-dependent oligopeptide transporter (POT/PTR) (TC 2.A.17) family.</text>
</comment>
<evidence type="ECO:0000256" key="3">
    <source>
        <dbReference type="ARBA" id="ARBA00022692"/>
    </source>
</evidence>
<dbReference type="PROSITE" id="PS01022">
    <property type="entry name" value="PTR2_1"/>
    <property type="match status" value="1"/>
</dbReference>
<evidence type="ECO:0000256" key="8">
    <source>
        <dbReference type="RuleBase" id="RU003755"/>
    </source>
</evidence>
<dbReference type="Proteomes" id="UP001642483">
    <property type="component" value="Unassembled WGS sequence"/>
</dbReference>
<dbReference type="InterPro" id="IPR018456">
    <property type="entry name" value="PTR2_symporter_CS"/>
</dbReference>
<name>A0ABP0F4F7_CLALP</name>
<evidence type="ECO:0000313" key="11">
    <source>
        <dbReference type="EMBL" id="CAK8674326.1"/>
    </source>
</evidence>
<evidence type="ECO:0000256" key="6">
    <source>
        <dbReference type="ARBA" id="ARBA00022989"/>
    </source>
</evidence>
<keyword evidence="6 10" id="KW-1133">Transmembrane helix</keyword>
<feature type="transmembrane region" description="Helical" evidence="10">
    <location>
        <begin position="45"/>
        <end position="65"/>
    </location>
</feature>
<feature type="transmembrane region" description="Helical" evidence="10">
    <location>
        <begin position="190"/>
        <end position="209"/>
    </location>
</feature>
<dbReference type="InterPro" id="IPR036259">
    <property type="entry name" value="MFS_trans_sf"/>
</dbReference>
<keyword evidence="7 10" id="KW-0472">Membrane</keyword>
<keyword evidence="5" id="KW-0653">Protein transport</keyword>
<evidence type="ECO:0000256" key="10">
    <source>
        <dbReference type="SAM" id="Phobius"/>
    </source>
</evidence>
<evidence type="ECO:0000256" key="1">
    <source>
        <dbReference type="ARBA" id="ARBA00004141"/>
    </source>
</evidence>
<gene>
    <name evidence="11" type="ORF">CVLEPA_LOCUS4035</name>
</gene>
<protein>
    <submittedName>
        <fullName evidence="11">Uncharacterized protein</fullName>
    </submittedName>
</protein>
<keyword evidence="3 8" id="KW-0812">Transmembrane</keyword>
<feature type="transmembrane region" description="Helical" evidence="10">
    <location>
        <begin position="674"/>
        <end position="694"/>
    </location>
</feature>
<evidence type="ECO:0000256" key="2">
    <source>
        <dbReference type="ARBA" id="ARBA00005982"/>
    </source>
</evidence>
<comment type="subcellular location">
    <subcellularLocation>
        <location evidence="1 8">Membrane</location>
        <topology evidence="1 8">Multi-pass membrane protein</topology>
    </subcellularLocation>
</comment>
<dbReference type="CDD" id="cd17347">
    <property type="entry name" value="MFS_SLC15A1_2_like"/>
    <property type="match status" value="1"/>
</dbReference>
<evidence type="ECO:0000256" key="9">
    <source>
        <dbReference type="SAM" id="MobiDB-lite"/>
    </source>
</evidence>
<feature type="transmembrane region" description="Helical" evidence="10">
    <location>
        <begin position="384"/>
        <end position="406"/>
    </location>
</feature>
<feature type="transmembrane region" description="Helical" evidence="10">
    <location>
        <begin position="303"/>
        <end position="321"/>
    </location>
</feature>
<feature type="transmembrane region" description="Helical" evidence="10">
    <location>
        <begin position="221"/>
        <end position="241"/>
    </location>
</feature>
<evidence type="ECO:0000256" key="5">
    <source>
        <dbReference type="ARBA" id="ARBA00022856"/>
    </source>
</evidence>
<evidence type="ECO:0000256" key="4">
    <source>
        <dbReference type="ARBA" id="ARBA00022847"/>
    </source>
</evidence>
<feature type="transmembrane region" description="Helical" evidence="10">
    <location>
        <begin position="118"/>
        <end position="137"/>
    </location>
</feature>
<dbReference type="SUPFAM" id="SSF103473">
    <property type="entry name" value="MFS general substrate transporter"/>
    <property type="match status" value="1"/>
</dbReference>
<feature type="transmembrane region" description="Helical" evidence="10">
    <location>
        <begin position="85"/>
        <end position="106"/>
    </location>
</feature>
<accession>A0ABP0F4F7</accession>
<dbReference type="Gene3D" id="1.20.1250.20">
    <property type="entry name" value="MFS general substrate transporter like domains"/>
    <property type="match status" value="2"/>
</dbReference>
<feature type="transmembrane region" description="Helical" evidence="10">
    <location>
        <begin position="706"/>
        <end position="725"/>
    </location>
</feature>
<keyword evidence="8" id="KW-0813">Transport</keyword>
<keyword evidence="5" id="KW-0571">Peptide transport</keyword>
<dbReference type="InterPro" id="IPR000109">
    <property type="entry name" value="POT_fam"/>
</dbReference>
<feature type="transmembrane region" description="Helical" evidence="10">
    <location>
        <begin position="638"/>
        <end position="662"/>
    </location>
</feature>
<feature type="region of interest" description="Disordered" evidence="9">
    <location>
        <begin position="734"/>
        <end position="763"/>
    </location>
</feature>
<keyword evidence="4" id="KW-0769">Symport</keyword>
<sequence>MIKYKGGSDLTNEDDVELSPLIAGDESVQKHKQRRHRFRFKKLKPFPFSIFFILGNEFCERYSYYGMRTILVLYLKYYLHWDDNTATAVYHAFTVLAYLFPLLGAVLADSWWGKYNTILWLSIVYSIGMVINTLGAIGNLGDLTVHAVLSSIGLFVIAVGTGGIKPCVSAFGGDQFDADQDEYRRSFFSLFYFSINAGSLVSTFVSPLIREEVQCFGDDCYALAFGIPAALMLVAIISFVIGTKWYKRIPPSGNIFLEVSKTIWKAWKIRWNTKSSKRNKDHWLDYALHENNDNAILIRDIKYVLNVLVLYIPLPLFWTLFDQQGSRWTLQATRMDGYVGSLHVLPDQMQICNPLMIVCLIPIFEATLYPLLRRYNINFSPLRRMTLGMILAGISFVVAALVQMMIDENLTKTPYNNQETSLRVINSAADCSLLVRSSVYSDWETGEGEGSGIVVGPFPLDPGNATNSVGEMVKPGTFNFNYGCGSLLTSSQDNTVSLAGLKAHDVIFYKDLADSLKYIQKDHRTEKSDSGGAFITVVNTFSVPVFIEVYGVKREIKSGSWADDTGDNGLPDTHRGTYALYVSFDNSTTTRFERKFTLKTGALYTLVLRDSNPTDDIYDDDQLIMDQYTDINPNDVSIFWMIPQYFIITLGEVFLSVTGLEFSYSQAPQSMKSVLQSFWLLTVSIGNIIVLIVAEARLIPKQADEYFLFAGLIGVAAILFIILSVRYKYVDQSEFDDDDSDNDSMRKEDLGKENPTFVHNTEM</sequence>
<feature type="compositionally biased region" description="Basic and acidic residues" evidence="9">
    <location>
        <begin position="743"/>
        <end position="752"/>
    </location>
</feature>
<proteinExistence type="inferred from homology"/>
<dbReference type="Pfam" id="PF00854">
    <property type="entry name" value="PTR2"/>
    <property type="match status" value="2"/>
</dbReference>
<dbReference type="PANTHER" id="PTHR11654">
    <property type="entry name" value="OLIGOPEPTIDE TRANSPORTER-RELATED"/>
    <property type="match status" value="1"/>
</dbReference>
<evidence type="ECO:0000256" key="7">
    <source>
        <dbReference type="ARBA" id="ARBA00023136"/>
    </source>
</evidence>
<dbReference type="PROSITE" id="PS01023">
    <property type="entry name" value="PTR2_2"/>
    <property type="match status" value="1"/>
</dbReference>
<comment type="caution">
    <text evidence="11">The sequence shown here is derived from an EMBL/GenBank/DDBJ whole genome shotgun (WGS) entry which is preliminary data.</text>
</comment>
<keyword evidence="12" id="KW-1185">Reference proteome</keyword>
<feature type="transmembrane region" description="Helical" evidence="10">
    <location>
        <begin position="143"/>
        <end position="164"/>
    </location>
</feature>
<feature type="transmembrane region" description="Helical" evidence="10">
    <location>
        <begin position="355"/>
        <end position="372"/>
    </location>
</feature>
<evidence type="ECO:0000313" key="12">
    <source>
        <dbReference type="Proteomes" id="UP001642483"/>
    </source>
</evidence>